<comment type="caution">
    <text evidence="1">The sequence shown here is derived from an EMBL/GenBank/DDBJ whole genome shotgun (WGS) entry which is preliminary data.</text>
</comment>
<reference evidence="1" key="1">
    <citation type="submission" date="2022-03" db="EMBL/GenBank/DDBJ databases">
        <title>Genomic analyses of argali, domestic sheep and their hybrids provide insights into chromosomal evolution, heterosis and genetic basis of agronomic traits.</title>
        <authorList>
            <person name="Li M."/>
        </authorList>
    </citation>
    <scope>NUCLEOTIDE SEQUENCE</scope>
    <source>
        <strain evidence="1">F1 hybrid</strain>
    </source>
</reference>
<evidence type="ECO:0000313" key="1">
    <source>
        <dbReference type="EMBL" id="KAI4555389.1"/>
    </source>
</evidence>
<name>A0ACB9U239_9CETA</name>
<gene>
    <name evidence="1" type="ORF">MJG53_019079</name>
</gene>
<keyword evidence="2" id="KW-1185">Reference proteome</keyword>
<evidence type="ECO:0000313" key="2">
    <source>
        <dbReference type="Proteomes" id="UP001057279"/>
    </source>
</evidence>
<dbReference type="Proteomes" id="UP001057279">
    <property type="component" value="Linkage Group LG26"/>
</dbReference>
<accession>A0ACB9U239</accession>
<sequence length="2292" mass="256773">MEAKDVSETEDRAEDPGSKTKGQPDAAQPDFPPGGQTPGPTALWETLERKFLEYQQLAPRSPAEQQKSLLNLLPLFLKAWEHSVGIICFPSLQRLAEDVSNQFAQEIQKALVGKPAEQARVAAGKLLQWKGDADVDQDGYLLLKSVYVLTGTDSETLGRVAESGLPALLLQCLYLFFVFPLEKDELPESDVQVQRMFVQDVRGIVIFIQHDLKYAMDCIKISLQNLSRLVDTLPAPEVSEVVSLVLGFVKDSYPISSALFLEFETGEGYPLLLKVLLRYDGLTQSEADPHLEELLGLVVWLTTCGRSELKVFDSITYPQLEGFKFHHEASGVTVKNLQAFQVLQNVFHKVSDPILCTKVLSSIRTMWSWNARNFFLLEWTLQPISQFVEIMPLKPTLVQRHFFQMLEALVFELRYVPHEILRKVQRLIQENPESLCTLVALQSILRIAGSDPLFPDIFRDSGLLGLLLAQLRKHAKILRKSGKKEINPGVQDTERELTCVMLKAVVTLLKGSVRNAVVLKDHGMVPFIKIFLDDECYRGASLGILEQLSVINTEEYMSIIVGALCSSTQGEIQLKLDLLKSLLRILETPKGRAAFRVSSGFNGLLSLLSDLEGSLQEPPLQMWGAVSPSQTLDLVLHSLCALSAALCLDPVNGDFFRRTGLFEKLAEDLCLLGCFGALEEEDASPPSWEDTKARPFADLLSAAFSSASLLPPKIQSCLQILSFLDSMARGTLHLRRDLKDAPRTRQELAGDPQRAEPGSDPQGSFKQWPDLEERTDDSDAVIVQPGVLCIMVKLLPRLYHEDHPQTALSLISMTSPRNLQPQRAALAPSFVELDMSVEGYGHSSATEGHPLRFLTLVRHLARTEQPFTCLSVSLCPEDLSLVVSTEEKEFQPLDVMEPEDDPEPSAGRQLRVRCGQLLACGQWHHLAVVVTKEMKRNCTVFTYLDGQVIGSAKMLYIQALPGPFLSMDPSSFVDVYGYIGTPRVWKQKSLLTWRLGPTYFFEEAISMETLEVINKLGPRYCGNFQAVHIQGEDPGVEVAPLVAEEKLSFALHIASSSVTSVADIRSTYNEVDSRLIAKEMNIPSRDSAVPVFLLRNCAGHLSGSLRTIGAVAVGQLGVRVFHSSPAASSLDFIGGPAILLGLISLATDDHSMYAAVKVLHLVLTSNAACDRLMQRICGYQVRLPSRLSLQMPPTPQQEAVVPEEQGRALLAQVDVPISMTFGESKRKVPRSLSLTRAEDQIMAFLLRKKTSFLNHRIFQLILSITGTAELGFGPSVITNVGVFQHILCDFELWMNAADNLELSLFSHLLEILQSTREGPRNAEVAHQAQLIPKLVFLFNEPGLTPSKMSTIIDILGCQLRGHFSLQDLLRIGLFVVYTLKPSSVNEKQICVDRAPDPSLPAGSQTSGKTIWLRNQLLEMLLSVISSSQLHLSSETKEEMFLNLGSDWFLLFVQAHVHPSTVVLGLKLLLHFLSSPSLRGRFKDGLPAGSWVERSSEGTDIVMDNLKSHPPTPDQSPCLLPGFRVLSDFLAHHVHIPEVYLTVSTFFLQTPLTELMDGPKDSLDAMLQWLLHKHHQEEVLRAGLCTEGALLLLEMLKATMNQLLLYLLFTRHCEGSGDGAWERTFPASVLQFLGLVHSTYPQDPAWRAPEFLQTLAAVTFPLGAQKASPDNATSQQKRDFQSEILLSTMEIFHVMSGGHASTLRGSREPQPDAEAAAAPSLANISHFIQKLVEKLYSGVFSADPRHILLFITEHIMVVIENASSQKDTAISALYSSLNKAILYSLSRPHQSLSECLSLLSTLGFLQEHWDILFATYNSNASFLMCLMHCLLLLSARRIGDGRKRLIEPINHVSQLWTLQHNIQKTVRILWQQLVAQRRQELEDTFKIDLSVKPGESDVKIEEVTPLWEETMLKAWQHYLASEKKALASRSNVGHHSKVSSWSGSLSSAMRLMPGRQTRDPECKAEDFVSCIENHRRRGQELYASLYKDHVQRRRCGNIKAANAWTRIQEQLFGELGLWNQMAEATPCSQWELDWREGPARMRKRIRRLSPWEALNQERLKESQDRNGNVSQINTEHQDELTLKEGESERDEVVDCTQLTFFPALHESLHSEDFLELCRERQVILQELLDHEKVAQKYSLVVVQGHLVCEGLLLFGQQHFYICENFTLSPVGDVYCTRHCLSNISDPFIFNMCSKDRSSDHYSCQRHSYGDLRELRQARFLLQDIALEIFFQNGYSKFLVFHNSDRSKVFKSFCSFQPSLKGKGFTEDTLNLSVKVSVSGTEEVLSYCEFCEQI</sequence>
<dbReference type="EMBL" id="CM043051">
    <property type="protein sequence ID" value="KAI4555389.1"/>
    <property type="molecule type" value="Genomic_DNA"/>
</dbReference>
<organism evidence="1 2">
    <name type="scientific">Ovis ammon polii x Ovis aries</name>
    <dbReference type="NCBI Taxonomy" id="2918886"/>
    <lineage>
        <taxon>Eukaryota</taxon>
        <taxon>Metazoa</taxon>
        <taxon>Chordata</taxon>
        <taxon>Craniata</taxon>
        <taxon>Vertebrata</taxon>
        <taxon>Euteleostomi</taxon>
        <taxon>Mammalia</taxon>
        <taxon>Eutheria</taxon>
        <taxon>Laurasiatheria</taxon>
        <taxon>Artiodactyla</taxon>
        <taxon>Ruminantia</taxon>
        <taxon>Pecora</taxon>
        <taxon>Bovidae</taxon>
        <taxon>Caprinae</taxon>
        <taxon>Ovis</taxon>
    </lineage>
</organism>
<protein>
    <submittedName>
        <fullName evidence="1">Uncharacterized protein</fullName>
    </submittedName>
</protein>
<proteinExistence type="predicted"/>